<protein>
    <submittedName>
        <fullName evidence="1">Uncharacterized protein</fullName>
    </submittedName>
</protein>
<evidence type="ECO:0000313" key="1">
    <source>
        <dbReference type="EMBL" id="WMV55408.1"/>
    </source>
</evidence>
<dbReference type="EMBL" id="CP133622">
    <property type="protein sequence ID" value="WMV55408.1"/>
    <property type="molecule type" value="Genomic_DNA"/>
</dbReference>
<proteinExistence type="predicted"/>
<sequence>MLLRLFKNVIKCVADPSKVVHFWRIRHGCGNIFGGTGQLRTLSPSI</sequence>
<organism evidence="1 2">
    <name type="scientific">Solanum verrucosum</name>
    <dbReference type="NCBI Taxonomy" id="315347"/>
    <lineage>
        <taxon>Eukaryota</taxon>
        <taxon>Viridiplantae</taxon>
        <taxon>Streptophyta</taxon>
        <taxon>Embryophyta</taxon>
        <taxon>Tracheophyta</taxon>
        <taxon>Spermatophyta</taxon>
        <taxon>Magnoliopsida</taxon>
        <taxon>eudicotyledons</taxon>
        <taxon>Gunneridae</taxon>
        <taxon>Pentapetalae</taxon>
        <taxon>asterids</taxon>
        <taxon>lamiids</taxon>
        <taxon>Solanales</taxon>
        <taxon>Solanaceae</taxon>
        <taxon>Solanoideae</taxon>
        <taxon>Solaneae</taxon>
        <taxon>Solanum</taxon>
    </lineage>
</organism>
<name>A0AAF0V279_SOLVR</name>
<reference evidence="1" key="1">
    <citation type="submission" date="2023-08" db="EMBL/GenBank/DDBJ databases">
        <title>A de novo genome assembly of Solanum verrucosum Schlechtendal, a Mexican diploid species geographically isolated from the other diploid A-genome species in potato relatives.</title>
        <authorList>
            <person name="Hosaka K."/>
        </authorList>
    </citation>
    <scope>NUCLEOTIDE SEQUENCE</scope>
    <source>
        <tissue evidence="1">Young leaves</tissue>
    </source>
</reference>
<dbReference type="AlphaFoldDB" id="A0AAF0V279"/>
<keyword evidence="2" id="KW-1185">Reference proteome</keyword>
<dbReference type="Proteomes" id="UP001234989">
    <property type="component" value="Chromosome 11"/>
</dbReference>
<accession>A0AAF0V279</accession>
<evidence type="ECO:0000313" key="2">
    <source>
        <dbReference type="Proteomes" id="UP001234989"/>
    </source>
</evidence>
<gene>
    <name evidence="1" type="ORF">MTR67_048793</name>
</gene>